<gene>
    <name evidence="1" type="ORF">TU35_009745</name>
</gene>
<sequence length="333" mass="36550">QSYNNPASTFAHKVAPNIVAGNTVVLKPSSYTPLTAMKMAEILHEAGVPKGVVQVLVARGEEFFDEALANERVAGVAFTGSTQVALQVWSKAAAYGKKFMGAPGGSDPFIVFDDADLERAAATGVRARFENAGQNCNAAKRFFVHRKLFEQFVKTFVDRAASLKVDDPMDPSTDMGPVISDKMIAQMAKFVKDAVDKGGELLYGGRRLERKGFFFAPTVIKFDQFVDAAVMKDEVFGPIAPIVPFETEEEVVKYANSTIYGLQAAVFTADYRRAFRVAKAIRAGAVMINDTTRVRFDALPYGGVKMSGFGWREGVRSTMYFFTEPKYYVLNIS</sequence>
<organism evidence="1 2">
    <name type="scientific">Thermoproteus sp. AZ2</name>
    <dbReference type="NCBI Taxonomy" id="1609232"/>
    <lineage>
        <taxon>Archaea</taxon>
        <taxon>Thermoproteota</taxon>
        <taxon>Thermoprotei</taxon>
        <taxon>Thermoproteales</taxon>
        <taxon>Thermoproteaceae</taxon>
        <taxon>Thermoproteus</taxon>
    </lineage>
</organism>
<evidence type="ECO:0000313" key="1">
    <source>
        <dbReference type="EMBL" id="MFB6491493.1"/>
    </source>
</evidence>
<protein>
    <submittedName>
        <fullName evidence="1">Aldehyde dehydrogenase family protein</fullName>
    </submittedName>
</protein>
<comment type="caution">
    <text evidence="1">The sequence shown here is derived from an EMBL/GenBank/DDBJ whole genome shotgun (WGS) entry which is preliminary data.</text>
</comment>
<accession>A0ACC6V3E8</accession>
<proteinExistence type="predicted"/>
<dbReference type="Proteomes" id="UP000033636">
    <property type="component" value="Unassembled WGS sequence"/>
</dbReference>
<feature type="non-terminal residue" evidence="1">
    <location>
        <position position="1"/>
    </location>
</feature>
<dbReference type="EMBL" id="JZWT02000039">
    <property type="protein sequence ID" value="MFB6491493.1"/>
    <property type="molecule type" value="Genomic_DNA"/>
</dbReference>
<name>A0ACC6V3E8_9CREN</name>
<reference evidence="1" key="1">
    <citation type="submission" date="2024-07" db="EMBL/GenBank/DDBJ databases">
        <title>Metagenome and Metagenome-Assembled Genomes of Archaea from a hot spring from the geothermal field of Los Azufres, Mexico.</title>
        <authorList>
            <person name="Marin-Paredes R."/>
            <person name="Martinez-Romero E."/>
            <person name="Servin-Garciduenas L.E."/>
        </authorList>
    </citation>
    <scope>NUCLEOTIDE SEQUENCE</scope>
</reference>
<evidence type="ECO:0000313" key="2">
    <source>
        <dbReference type="Proteomes" id="UP000033636"/>
    </source>
</evidence>